<comment type="caution">
    <text evidence="1">The sequence shown here is derived from an EMBL/GenBank/DDBJ whole genome shotgun (WGS) entry which is preliminary data.</text>
</comment>
<accession>A0A2S5R866</accession>
<dbReference type="OrthoDB" id="7952121at2"/>
<dbReference type="EMBL" id="PHHC01000096">
    <property type="protein sequence ID" value="PPE03529.1"/>
    <property type="molecule type" value="Genomic_DNA"/>
</dbReference>
<dbReference type="InterPro" id="IPR007817">
    <property type="entry name" value="Isocyanide_synthase_DIT1"/>
</dbReference>
<gene>
    <name evidence="1" type="ORF">HCUR_01073</name>
</gene>
<dbReference type="PANTHER" id="PTHR37285:SF5">
    <property type="entry name" value="SPORE WALL MATURATION PROTEIN DIT1"/>
    <property type="match status" value="1"/>
</dbReference>
<evidence type="ECO:0000313" key="2">
    <source>
        <dbReference type="Proteomes" id="UP000239425"/>
    </source>
</evidence>
<evidence type="ECO:0000313" key="1">
    <source>
        <dbReference type="EMBL" id="PPE03529.1"/>
    </source>
</evidence>
<reference evidence="1 2" key="1">
    <citation type="submission" date="2017-11" db="EMBL/GenBank/DDBJ databases">
        <title>Comparative genomic analysis of Holospora spp., intranuclear symbionts of paramecia.</title>
        <authorList>
            <person name="Garushyants S.K."/>
            <person name="Beliavskaya A."/>
            <person name="Malko D.B."/>
            <person name="Logacheva M.D."/>
            <person name="Rautian M.S."/>
            <person name="Gelfand M.S."/>
        </authorList>
    </citation>
    <scope>NUCLEOTIDE SEQUENCE [LARGE SCALE GENOMIC DNA]</scope>
    <source>
        <strain evidence="2">02AZ16</strain>
    </source>
</reference>
<dbReference type="Proteomes" id="UP000239425">
    <property type="component" value="Unassembled WGS sequence"/>
</dbReference>
<keyword evidence="2" id="KW-1185">Reference proteome</keyword>
<sequence>MIFICIGIACIYGLSSFGNIVCPNEYFREIQLISKVLEQYFLKEDIEKRSVGLDSIPANAFKNLDKLHDKIKTFILQKKPLKFTLLGFPFKSPNRENCVIDGRSDMAERYALEQLERLAKEIQKVYSPGAKILILCDGITVGKAFEIPYSEIVAYEEIIKKITSDLKNLKILTFRDFFPEKTPQAIDESVLNQCSNPHLAYTKERINVMSARLKSKR</sequence>
<dbReference type="PANTHER" id="PTHR37285">
    <property type="entry name" value="SPORE WALL MATURATION PROTEIN DIT1"/>
    <property type="match status" value="1"/>
</dbReference>
<dbReference type="AlphaFoldDB" id="A0A2S5R866"/>
<name>A0A2S5R866_9PROT</name>
<protein>
    <submittedName>
        <fullName evidence="1">Pyoverdine/dityrosine biosynthesis protein</fullName>
    </submittedName>
</protein>
<proteinExistence type="predicted"/>
<organism evidence="1 2">
    <name type="scientific">Holospora curviuscula</name>
    <dbReference type="NCBI Taxonomy" id="1082868"/>
    <lineage>
        <taxon>Bacteria</taxon>
        <taxon>Pseudomonadati</taxon>
        <taxon>Pseudomonadota</taxon>
        <taxon>Alphaproteobacteria</taxon>
        <taxon>Holosporales</taxon>
        <taxon>Holosporaceae</taxon>
        <taxon>Holospora</taxon>
    </lineage>
</organism>
<dbReference type="Pfam" id="PF05141">
    <property type="entry name" value="DIT1_PvcA"/>
    <property type="match status" value="1"/>
</dbReference>
<dbReference type="RefSeq" id="WP_104207044.1">
    <property type="nucleotide sequence ID" value="NZ_PHHC01000096.1"/>
</dbReference>